<dbReference type="Proteomes" id="UP000201386">
    <property type="component" value="Segment"/>
</dbReference>
<dbReference type="RefSeq" id="YP_009301307.1">
    <property type="nucleotide sequence ID" value="NC_031231.1"/>
</dbReference>
<evidence type="ECO:0000313" key="1">
    <source>
        <dbReference type="EMBL" id="AMM44220.1"/>
    </source>
</evidence>
<gene>
    <name evidence="1" type="primary">50</name>
    <name evidence="1" type="ORF">KELLEZIO_50</name>
</gene>
<keyword evidence="2" id="KW-1185">Reference proteome</keyword>
<dbReference type="EMBL" id="KU647626">
    <property type="protein sequence ID" value="AMM44220.1"/>
    <property type="molecule type" value="Genomic_DNA"/>
</dbReference>
<reference evidence="1 2" key="1">
    <citation type="submission" date="2016-02" db="EMBL/GenBank/DDBJ databases">
        <authorList>
            <person name="Lynch K.C."/>
            <person name="Doan M."/>
            <person name="Paisley J.T."/>
            <person name="Allen K.G."/>
            <person name="Gaffney B.L."/>
            <person name="Rinehart C.A."/>
            <person name="King R.A."/>
            <person name="Staples A."/>
            <person name="Bowman C.A."/>
            <person name="Russell D.A."/>
            <person name="Pope W.H."/>
            <person name="Jacobs-Sera D."/>
            <person name="Hendrix R.W."/>
            <person name="Hatfull G.F."/>
        </authorList>
    </citation>
    <scope>NUCLEOTIDE SEQUENCE [LARGE SCALE GENOMIC DNA]</scope>
</reference>
<name>A0A140G6D5_9CAUD</name>
<sequence length="51" mass="6016">MGRRRKKYWAPMFNAKPPRQPVTQFTRGAKEGAGWVGRGVWGTIKLMWRIR</sequence>
<organism evidence="1 2">
    <name type="scientific">Arthrobacter phage KellEzio</name>
    <dbReference type="NCBI Taxonomy" id="1796995"/>
    <lineage>
        <taxon>Viruses</taxon>
        <taxon>Duplodnaviria</taxon>
        <taxon>Heunggongvirae</taxon>
        <taxon>Uroviricota</taxon>
        <taxon>Caudoviricetes</taxon>
        <taxon>Kelleziovirus</taxon>
        <taxon>Kelleziovirus kellezzio</taxon>
    </lineage>
</organism>
<proteinExistence type="predicted"/>
<accession>A0A140G6D5</accession>
<dbReference type="GeneID" id="29124762"/>
<evidence type="ECO:0000313" key="2">
    <source>
        <dbReference type="Proteomes" id="UP000201386"/>
    </source>
</evidence>
<dbReference type="KEGG" id="vg:29124762"/>
<protein>
    <submittedName>
        <fullName evidence="1">Uncharacterized protein</fullName>
    </submittedName>
</protein>